<dbReference type="InterPro" id="IPR041698">
    <property type="entry name" value="Methyltransf_25"/>
</dbReference>
<sequence>MTNYERLYRLGITPWERYGRATAESTRARLDREAADRGRPLGRALDLGCGRGLLTPELARCGWEAVGIDYVPGAVEAARRNSGAGVTYVVGDVTDLNSAELGTFDFFLDVGCFQGFDGEQRRAEGRGVTALADPGATVLLLAFGATRLRRMVGGVARGDVQEAFAAWDLVAVEPAETDGLGWPMNRTAPAWYRFRLRG</sequence>
<protein>
    <submittedName>
        <fullName evidence="2">Class I SAM-dependent methyltransferase</fullName>
        <ecNumber evidence="2">2.1.-.-</ecNumber>
    </submittedName>
</protein>
<dbReference type="InterPro" id="IPR029063">
    <property type="entry name" value="SAM-dependent_MTases_sf"/>
</dbReference>
<evidence type="ECO:0000313" key="2">
    <source>
        <dbReference type="EMBL" id="MEQ3552557.1"/>
    </source>
</evidence>
<dbReference type="EMBL" id="JBEDNQ010000007">
    <property type="protein sequence ID" value="MEQ3552557.1"/>
    <property type="molecule type" value="Genomic_DNA"/>
</dbReference>
<proteinExistence type="predicted"/>
<keyword evidence="2" id="KW-0808">Transferase</keyword>
<dbReference type="EC" id="2.1.-.-" evidence="2"/>
<gene>
    <name evidence="2" type="ORF">WIS52_18950</name>
</gene>
<dbReference type="Proteomes" id="UP001494902">
    <property type="component" value="Unassembled WGS sequence"/>
</dbReference>
<dbReference type="Pfam" id="PF13649">
    <property type="entry name" value="Methyltransf_25"/>
    <property type="match status" value="1"/>
</dbReference>
<dbReference type="RefSeq" id="WP_349299610.1">
    <property type="nucleotide sequence ID" value="NZ_JBEDNQ010000007.1"/>
</dbReference>
<dbReference type="SUPFAM" id="SSF53335">
    <property type="entry name" value="S-adenosyl-L-methionine-dependent methyltransferases"/>
    <property type="match status" value="1"/>
</dbReference>
<dbReference type="GO" id="GO:0008168">
    <property type="term" value="F:methyltransferase activity"/>
    <property type="evidence" value="ECO:0007669"/>
    <property type="project" value="UniProtKB-KW"/>
</dbReference>
<comment type="caution">
    <text evidence="2">The sequence shown here is derived from an EMBL/GenBank/DDBJ whole genome shotgun (WGS) entry which is preliminary data.</text>
</comment>
<evidence type="ECO:0000259" key="1">
    <source>
        <dbReference type="Pfam" id="PF13649"/>
    </source>
</evidence>
<accession>A0ABV1KDL5</accession>
<feature type="domain" description="Methyltransferase" evidence="1">
    <location>
        <begin position="45"/>
        <end position="123"/>
    </location>
</feature>
<organism evidence="2 3">
    <name type="scientific">Pseudonocardia nematodicida</name>
    <dbReference type="NCBI Taxonomy" id="1206997"/>
    <lineage>
        <taxon>Bacteria</taxon>
        <taxon>Bacillati</taxon>
        <taxon>Actinomycetota</taxon>
        <taxon>Actinomycetes</taxon>
        <taxon>Pseudonocardiales</taxon>
        <taxon>Pseudonocardiaceae</taxon>
        <taxon>Pseudonocardia</taxon>
    </lineage>
</organism>
<keyword evidence="2" id="KW-0489">Methyltransferase</keyword>
<dbReference type="GO" id="GO:0032259">
    <property type="term" value="P:methylation"/>
    <property type="evidence" value="ECO:0007669"/>
    <property type="project" value="UniProtKB-KW"/>
</dbReference>
<evidence type="ECO:0000313" key="3">
    <source>
        <dbReference type="Proteomes" id="UP001494902"/>
    </source>
</evidence>
<reference evidence="2 3" key="1">
    <citation type="submission" date="2024-03" db="EMBL/GenBank/DDBJ databases">
        <title>Draft genome sequence of Pseudonocardia nematodicida JCM 31783.</title>
        <authorList>
            <person name="Butdee W."/>
            <person name="Duangmal K."/>
        </authorList>
    </citation>
    <scope>NUCLEOTIDE SEQUENCE [LARGE SCALE GENOMIC DNA]</scope>
    <source>
        <strain evidence="2 3">JCM 31783</strain>
    </source>
</reference>
<dbReference type="CDD" id="cd02440">
    <property type="entry name" value="AdoMet_MTases"/>
    <property type="match status" value="1"/>
</dbReference>
<keyword evidence="3" id="KW-1185">Reference proteome</keyword>
<dbReference type="Gene3D" id="3.40.50.150">
    <property type="entry name" value="Vaccinia Virus protein VP39"/>
    <property type="match status" value="1"/>
</dbReference>
<name>A0ABV1KDL5_9PSEU</name>